<proteinExistence type="predicted"/>
<organism evidence="1">
    <name type="scientific">bioreactor metagenome</name>
    <dbReference type="NCBI Taxonomy" id="1076179"/>
    <lineage>
        <taxon>unclassified sequences</taxon>
        <taxon>metagenomes</taxon>
        <taxon>ecological metagenomes</taxon>
    </lineage>
</organism>
<accession>A0A645GZI3</accession>
<reference evidence="1" key="1">
    <citation type="submission" date="2019-08" db="EMBL/GenBank/DDBJ databases">
        <authorList>
            <person name="Kucharzyk K."/>
            <person name="Murdoch R.W."/>
            <person name="Higgins S."/>
            <person name="Loffler F."/>
        </authorList>
    </citation>
    <scope>NUCLEOTIDE SEQUENCE</scope>
</reference>
<comment type="caution">
    <text evidence="1">The sequence shown here is derived from an EMBL/GenBank/DDBJ whole genome shotgun (WGS) entry which is preliminary data.</text>
</comment>
<protein>
    <submittedName>
        <fullName evidence="1">Uncharacterized protein</fullName>
    </submittedName>
</protein>
<name>A0A645GZI3_9ZZZZ</name>
<dbReference type="EMBL" id="VSSQ01083993">
    <property type="protein sequence ID" value="MPN32148.1"/>
    <property type="molecule type" value="Genomic_DNA"/>
</dbReference>
<sequence length="74" mass="7657">MLGAAPYDDGKCLGLFASGNEGHGLGAHELLLDEGRGSEIGSLHLKDVAYDTPAGCPCKVLHVRLLQAPADENA</sequence>
<evidence type="ECO:0000313" key="1">
    <source>
        <dbReference type="EMBL" id="MPN32148.1"/>
    </source>
</evidence>
<gene>
    <name evidence="1" type="ORF">SDC9_179624</name>
</gene>
<dbReference type="AlphaFoldDB" id="A0A645GZI3"/>